<dbReference type="PANTHER" id="PTHR34070">
    <property type="entry name" value="ARMADILLO-TYPE FOLD"/>
    <property type="match status" value="1"/>
</dbReference>
<dbReference type="STRING" id="1423807.FD16_GL001783"/>
<dbReference type="PANTHER" id="PTHR34070:SF1">
    <property type="entry name" value="DNA ALKYLATION REPAIR PROTEIN"/>
    <property type="match status" value="1"/>
</dbReference>
<evidence type="ECO:0000313" key="1">
    <source>
        <dbReference type="EMBL" id="KRM09431.1"/>
    </source>
</evidence>
<dbReference type="SUPFAM" id="SSF48371">
    <property type="entry name" value="ARM repeat"/>
    <property type="match status" value="1"/>
</dbReference>
<dbReference type="PATRIC" id="fig|1423807.3.peg.1826"/>
<dbReference type="EMBL" id="AZGF01000041">
    <property type="protein sequence ID" value="KRM09431.1"/>
    <property type="molecule type" value="Genomic_DNA"/>
</dbReference>
<keyword evidence="2" id="KW-1185">Reference proteome</keyword>
<sequence length="197" mass="23435">MAKYMKNKFKFVGVSSASRRNQSKPIFDFIKTVKPAEAKNIVADLFDRPEREYQYVAIDAAGKFLKHWRYDDIIWLSQYVTMKSWWDSVDPLRKVFADYVILHEEYKHDVFHLFYGSENFWDRRIAINLQLLAKQKTDLHLLTQAIEYDINTNEFFIQKAIGWSLRDYAKTDATWVKNYLATHKLSKLAVREASKHL</sequence>
<comment type="caution">
    <text evidence="1">The sequence shown here is derived from an EMBL/GenBank/DDBJ whole genome shotgun (WGS) entry which is preliminary data.</text>
</comment>
<proteinExistence type="predicted"/>
<name>A0A0R1VUW1_9LACO</name>
<dbReference type="CDD" id="cd07064">
    <property type="entry name" value="AlkD_like_1"/>
    <property type="match status" value="1"/>
</dbReference>
<reference evidence="1 2" key="1">
    <citation type="journal article" date="2015" name="Genome Announc.">
        <title>Expanding the biotechnology potential of lactobacilli through comparative genomics of 213 strains and associated genera.</title>
        <authorList>
            <person name="Sun Z."/>
            <person name="Harris H.M."/>
            <person name="McCann A."/>
            <person name="Guo C."/>
            <person name="Argimon S."/>
            <person name="Zhang W."/>
            <person name="Yang X."/>
            <person name="Jeffery I.B."/>
            <person name="Cooney J.C."/>
            <person name="Kagawa T.F."/>
            <person name="Liu W."/>
            <person name="Song Y."/>
            <person name="Salvetti E."/>
            <person name="Wrobel A."/>
            <person name="Rasinkangas P."/>
            <person name="Parkhill J."/>
            <person name="Rea M.C."/>
            <person name="O'Sullivan O."/>
            <person name="Ritari J."/>
            <person name="Douillard F.P."/>
            <person name="Paul Ross R."/>
            <person name="Yang R."/>
            <person name="Briner A.E."/>
            <person name="Felis G.E."/>
            <person name="de Vos W.M."/>
            <person name="Barrangou R."/>
            <person name="Klaenhammer T.R."/>
            <person name="Caufield P.W."/>
            <person name="Cui Y."/>
            <person name="Zhang H."/>
            <person name="O'Toole P.W."/>
        </authorList>
    </citation>
    <scope>NUCLEOTIDE SEQUENCE [LARGE SCALE GENOMIC DNA]</scope>
    <source>
        <strain evidence="1 2">DSM 5007</strain>
    </source>
</reference>
<evidence type="ECO:0000313" key="2">
    <source>
        <dbReference type="Proteomes" id="UP000051820"/>
    </source>
</evidence>
<dbReference type="Gene3D" id="1.20.1660.10">
    <property type="entry name" value="Hypothetical protein (EF3068)"/>
    <property type="match status" value="1"/>
</dbReference>
<organism evidence="1 2">
    <name type="scientific">Paucilactobacillus suebicus DSM 5007 = KCTC 3549</name>
    <dbReference type="NCBI Taxonomy" id="1423807"/>
    <lineage>
        <taxon>Bacteria</taxon>
        <taxon>Bacillati</taxon>
        <taxon>Bacillota</taxon>
        <taxon>Bacilli</taxon>
        <taxon>Lactobacillales</taxon>
        <taxon>Lactobacillaceae</taxon>
        <taxon>Paucilactobacillus</taxon>
    </lineage>
</organism>
<dbReference type="Proteomes" id="UP000051820">
    <property type="component" value="Unassembled WGS sequence"/>
</dbReference>
<accession>A0A0R1VUW1</accession>
<dbReference type="InterPro" id="IPR016024">
    <property type="entry name" value="ARM-type_fold"/>
</dbReference>
<gene>
    <name evidence="1" type="ORF">FD16_GL001783</name>
</gene>
<dbReference type="eggNOG" id="COG4912">
    <property type="taxonomic scope" value="Bacteria"/>
</dbReference>
<protein>
    <submittedName>
        <fullName evidence="1">DNA alkylation repair protein</fullName>
    </submittedName>
</protein>
<dbReference type="AlphaFoldDB" id="A0A0R1VUW1"/>
<dbReference type="InterPro" id="IPR014825">
    <property type="entry name" value="DNA_alkylation"/>
</dbReference>
<dbReference type="Pfam" id="PF08713">
    <property type="entry name" value="DNA_alkylation"/>
    <property type="match status" value="1"/>
</dbReference>
<dbReference type="Gene3D" id="1.25.40.290">
    <property type="entry name" value="ARM repeat domains"/>
    <property type="match status" value="1"/>
</dbReference>